<keyword evidence="7" id="KW-0862">Zinc</keyword>
<evidence type="ECO:0000256" key="3">
    <source>
        <dbReference type="ARBA" id="ARBA00009164"/>
    </source>
</evidence>
<sequence length="179" mass="20534">MMVTATSFHSTDRRQNKPALPPYCFTMSDGVFYYKDVPIAEMTRIESFSASHRLHNPELTDARNVEMFGKCNNPNGHGHNYKWEVTLRGPVKPTSGMVYDLADLKQEMGFVLSIVDHKNLDLDVPYFREGKHVSTTENLAVFLYDTLKANMGQPQMLKKVKLWETDKNVFTYKGVHTPE</sequence>
<dbReference type="GO" id="GO:0005739">
    <property type="term" value="C:mitochondrion"/>
    <property type="evidence" value="ECO:0007669"/>
    <property type="project" value="TreeGrafter"/>
</dbReference>
<dbReference type="FunFam" id="3.30.479.10:FF:000003">
    <property type="entry name" value="6-pyruvoyl tetrahydrobiopterin synthase"/>
    <property type="match status" value="1"/>
</dbReference>
<dbReference type="EC" id="4.2.3.12" evidence="4"/>
<reference evidence="11" key="2">
    <citation type="submission" date="2020-10" db="UniProtKB">
        <authorList>
            <consortium name="WormBaseParasite"/>
        </authorList>
    </citation>
    <scope>IDENTIFICATION</scope>
</reference>
<name>A0A7E4ZQV9_PANRE</name>
<accession>A0A7E4ZQV9</accession>
<protein>
    <recommendedName>
        <fullName evidence="5">6-pyruvoyl tetrahydrobiopterin synthase</fullName>
        <ecNumber evidence="4">4.2.3.12</ecNumber>
    </recommendedName>
</protein>
<evidence type="ECO:0000256" key="2">
    <source>
        <dbReference type="ARBA" id="ARBA00005126"/>
    </source>
</evidence>
<keyword evidence="9" id="KW-0456">Lyase</keyword>
<evidence type="ECO:0000256" key="5">
    <source>
        <dbReference type="ARBA" id="ARBA00015587"/>
    </source>
</evidence>
<dbReference type="GO" id="GO:0006729">
    <property type="term" value="P:tetrahydrobiopterin biosynthetic process"/>
    <property type="evidence" value="ECO:0007669"/>
    <property type="project" value="UniProtKB-UniPathway"/>
</dbReference>
<dbReference type="UniPathway" id="UPA00849">
    <property type="reaction ID" value="UER00819"/>
</dbReference>
<dbReference type="PANTHER" id="PTHR12589">
    <property type="entry name" value="PYRUVOYL TETRAHYDROBIOPTERIN SYNTHASE"/>
    <property type="match status" value="1"/>
</dbReference>
<evidence type="ECO:0000256" key="7">
    <source>
        <dbReference type="ARBA" id="ARBA00022833"/>
    </source>
</evidence>
<evidence type="ECO:0000256" key="8">
    <source>
        <dbReference type="ARBA" id="ARBA00023007"/>
    </source>
</evidence>
<comment type="pathway">
    <text evidence="2">Cofactor biosynthesis; tetrahydrobiopterin biosynthesis; tetrahydrobiopterin from 7,8-dihydroneopterin triphosphate: step 1/3.</text>
</comment>
<dbReference type="InterPro" id="IPR022469">
    <property type="entry name" value="PTPS_His_AS"/>
</dbReference>
<evidence type="ECO:0000256" key="1">
    <source>
        <dbReference type="ARBA" id="ARBA00001947"/>
    </source>
</evidence>
<dbReference type="SUPFAM" id="SSF55620">
    <property type="entry name" value="Tetrahydrobiopterin biosynthesis enzymes-like"/>
    <property type="match status" value="1"/>
</dbReference>
<dbReference type="GO" id="GO:0003874">
    <property type="term" value="F:6-pyruvoyltetrahydropterin synthase activity"/>
    <property type="evidence" value="ECO:0007669"/>
    <property type="project" value="UniProtKB-EC"/>
</dbReference>
<evidence type="ECO:0000256" key="9">
    <source>
        <dbReference type="ARBA" id="ARBA00023239"/>
    </source>
</evidence>
<evidence type="ECO:0000256" key="6">
    <source>
        <dbReference type="ARBA" id="ARBA00022723"/>
    </source>
</evidence>
<dbReference type="PROSITE" id="PS00988">
    <property type="entry name" value="PTPS_2"/>
    <property type="match status" value="1"/>
</dbReference>
<comment type="cofactor">
    <cofactor evidence="1">
        <name>Zn(2+)</name>
        <dbReference type="ChEBI" id="CHEBI:29105"/>
    </cofactor>
</comment>
<dbReference type="Gene3D" id="3.30.479.10">
    <property type="entry name" value="6-pyruvoyl tetrahydropterin synthase/QueD"/>
    <property type="match status" value="1"/>
</dbReference>
<dbReference type="WBParaSite" id="Pan_g11750.t1">
    <property type="protein sequence ID" value="Pan_g11750.t1"/>
    <property type="gene ID" value="Pan_g11750"/>
</dbReference>
<keyword evidence="6" id="KW-0479">Metal-binding</keyword>
<dbReference type="InterPro" id="IPR022470">
    <property type="entry name" value="PTPS_Cys_AS"/>
</dbReference>
<dbReference type="PANTHER" id="PTHR12589:SF7">
    <property type="entry name" value="6-PYRUVOYL TETRAHYDROBIOPTERIN SYNTHASE"/>
    <property type="match status" value="1"/>
</dbReference>
<comment type="similarity">
    <text evidence="3">Belongs to the PTPS family.</text>
</comment>
<reference evidence="10" key="1">
    <citation type="journal article" date="2013" name="Genetics">
        <title>The draft genome and transcriptome of Panagrellus redivivus are shaped by the harsh demands of a free-living lifestyle.</title>
        <authorList>
            <person name="Srinivasan J."/>
            <person name="Dillman A.R."/>
            <person name="Macchietto M.G."/>
            <person name="Heikkinen L."/>
            <person name="Lakso M."/>
            <person name="Fracchia K.M."/>
            <person name="Antoshechkin I."/>
            <person name="Mortazavi A."/>
            <person name="Wong G."/>
            <person name="Sternberg P.W."/>
        </authorList>
    </citation>
    <scope>NUCLEOTIDE SEQUENCE [LARGE SCALE GENOMIC DNA]</scope>
    <source>
        <strain evidence="10">MT8872</strain>
    </source>
</reference>
<keyword evidence="8" id="KW-0783">Tetrahydrobiopterin biosynthesis</keyword>
<evidence type="ECO:0000313" key="10">
    <source>
        <dbReference type="Proteomes" id="UP000492821"/>
    </source>
</evidence>
<evidence type="ECO:0000256" key="4">
    <source>
        <dbReference type="ARBA" id="ARBA00013100"/>
    </source>
</evidence>
<organism evidence="10 11">
    <name type="scientific">Panagrellus redivivus</name>
    <name type="common">Microworm</name>
    <dbReference type="NCBI Taxonomy" id="6233"/>
    <lineage>
        <taxon>Eukaryota</taxon>
        <taxon>Metazoa</taxon>
        <taxon>Ecdysozoa</taxon>
        <taxon>Nematoda</taxon>
        <taxon>Chromadorea</taxon>
        <taxon>Rhabditida</taxon>
        <taxon>Tylenchina</taxon>
        <taxon>Panagrolaimomorpha</taxon>
        <taxon>Panagrolaimoidea</taxon>
        <taxon>Panagrolaimidae</taxon>
        <taxon>Panagrellus</taxon>
    </lineage>
</organism>
<dbReference type="InterPro" id="IPR007115">
    <property type="entry name" value="6-PTP_synth/QueD"/>
</dbReference>
<dbReference type="GO" id="GO:0046872">
    <property type="term" value="F:metal ion binding"/>
    <property type="evidence" value="ECO:0007669"/>
    <property type="project" value="UniProtKB-KW"/>
</dbReference>
<dbReference type="AlphaFoldDB" id="A0A7E4ZQV9"/>
<dbReference type="Proteomes" id="UP000492821">
    <property type="component" value="Unassembled WGS sequence"/>
</dbReference>
<proteinExistence type="inferred from homology"/>
<dbReference type="PROSITE" id="PS00987">
    <property type="entry name" value="PTPS_1"/>
    <property type="match status" value="1"/>
</dbReference>
<evidence type="ECO:0000313" key="11">
    <source>
        <dbReference type="WBParaSite" id="Pan_g11750.t1"/>
    </source>
</evidence>
<dbReference type="Pfam" id="PF01242">
    <property type="entry name" value="PTPS"/>
    <property type="match status" value="1"/>
</dbReference>
<keyword evidence="10" id="KW-1185">Reference proteome</keyword>
<dbReference type="InterPro" id="IPR038418">
    <property type="entry name" value="6-PTP_synth/QueD_sf"/>
</dbReference>